<organism evidence="1 2">
    <name type="scientific">Pisolithus microcarpus 441</name>
    <dbReference type="NCBI Taxonomy" id="765257"/>
    <lineage>
        <taxon>Eukaryota</taxon>
        <taxon>Fungi</taxon>
        <taxon>Dikarya</taxon>
        <taxon>Basidiomycota</taxon>
        <taxon>Agaricomycotina</taxon>
        <taxon>Agaricomycetes</taxon>
        <taxon>Agaricomycetidae</taxon>
        <taxon>Boletales</taxon>
        <taxon>Sclerodermatineae</taxon>
        <taxon>Pisolithaceae</taxon>
        <taxon>Pisolithus</taxon>
    </lineage>
</organism>
<protein>
    <submittedName>
        <fullName evidence="1">Uncharacterized protein</fullName>
    </submittedName>
</protein>
<evidence type="ECO:0000313" key="1">
    <source>
        <dbReference type="EMBL" id="KIK18712.1"/>
    </source>
</evidence>
<sequence length="93" mass="10715">MPACLCMMCAYCRTTKPPYQARPLTPGHVTPLLPPLPSNFHIGLLYDIGCQLEQSCRKWGFLKPFLPRISFAISVFHAFGHQWPCQLIYHPWK</sequence>
<dbReference type="PANTHER" id="PTHR33096:SF1">
    <property type="entry name" value="CXC1-LIKE CYSTEINE CLUSTER ASSOCIATED WITH KDZ TRANSPOSASES DOMAIN-CONTAINING PROTEIN"/>
    <property type="match status" value="1"/>
</dbReference>
<proteinExistence type="predicted"/>
<dbReference type="EMBL" id="KN833798">
    <property type="protein sequence ID" value="KIK18712.1"/>
    <property type="molecule type" value="Genomic_DNA"/>
</dbReference>
<gene>
    <name evidence="1" type="ORF">PISMIDRAFT_630896</name>
</gene>
<keyword evidence="2" id="KW-1185">Reference proteome</keyword>
<reference evidence="1 2" key="1">
    <citation type="submission" date="2014-04" db="EMBL/GenBank/DDBJ databases">
        <authorList>
            <consortium name="DOE Joint Genome Institute"/>
            <person name="Kuo A."/>
            <person name="Kohler A."/>
            <person name="Costa M.D."/>
            <person name="Nagy L.G."/>
            <person name="Floudas D."/>
            <person name="Copeland A."/>
            <person name="Barry K.W."/>
            <person name="Cichocki N."/>
            <person name="Veneault-Fourrey C."/>
            <person name="LaButti K."/>
            <person name="Lindquist E.A."/>
            <person name="Lipzen A."/>
            <person name="Lundell T."/>
            <person name="Morin E."/>
            <person name="Murat C."/>
            <person name="Sun H."/>
            <person name="Tunlid A."/>
            <person name="Henrissat B."/>
            <person name="Grigoriev I.V."/>
            <person name="Hibbett D.S."/>
            <person name="Martin F."/>
            <person name="Nordberg H.P."/>
            <person name="Cantor M.N."/>
            <person name="Hua S.X."/>
        </authorList>
    </citation>
    <scope>NUCLEOTIDE SEQUENCE [LARGE SCALE GENOMIC DNA]</scope>
    <source>
        <strain evidence="1 2">441</strain>
    </source>
</reference>
<dbReference type="PANTHER" id="PTHR33096">
    <property type="entry name" value="CXC2 DOMAIN-CONTAINING PROTEIN"/>
    <property type="match status" value="1"/>
</dbReference>
<dbReference type="Proteomes" id="UP000054018">
    <property type="component" value="Unassembled WGS sequence"/>
</dbReference>
<dbReference type="Pfam" id="PF18758">
    <property type="entry name" value="KDZ"/>
    <property type="match status" value="1"/>
</dbReference>
<reference evidence="2" key="2">
    <citation type="submission" date="2015-01" db="EMBL/GenBank/DDBJ databases">
        <title>Evolutionary Origins and Diversification of the Mycorrhizal Mutualists.</title>
        <authorList>
            <consortium name="DOE Joint Genome Institute"/>
            <consortium name="Mycorrhizal Genomics Consortium"/>
            <person name="Kohler A."/>
            <person name="Kuo A."/>
            <person name="Nagy L.G."/>
            <person name="Floudas D."/>
            <person name="Copeland A."/>
            <person name="Barry K.W."/>
            <person name="Cichocki N."/>
            <person name="Veneault-Fourrey C."/>
            <person name="LaButti K."/>
            <person name="Lindquist E.A."/>
            <person name="Lipzen A."/>
            <person name="Lundell T."/>
            <person name="Morin E."/>
            <person name="Murat C."/>
            <person name="Riley R."/>
            <person name="Ohm R."/>
            <person name="Sun H."/>
            <person name="Tunlid A."/>
            <person name="Henrissat B."/>
            <person name="Grigoriev I.V."/>
            <person name="Hibbett D.S."/>
            <person name="Martin F."/>
        </authorList>
    </citation>
    <scope>NUCLEOTIDE SEQUENCE [LARGE SCALE GENOMIC DNA]</scope>
    <source>
        <strain evidence="2">441</strain>
    </source>
</reference>
<evidence type="ECO:0000313" key="2">
    <source>
        <dbReference type="Proteomes" id="UP000054018"/>
    </source>
</evidence>
<accession>A0A0C9Z8I7</accession>
<name>A0A0C9Z8I7_9AGAM</name>
<dbReference type="STRING" id="765257.A0A0C9Z8I7"/>
<dbReference type="AlphaFoldDB" id="A0A0C9Z8I7"/>
<dbReference type="HOGENOM" id="CLU_2400511_0_0_1"/>
<dbReference type="OrthoDB" id="3364670at2759"/>
<dbReference type="InterPro" id="IPR040521">
    <property type="entry name" value="KDZ"/>
</dbReference>